<protein>
    <submittedName>
        <fullName evidence="5">HAD family hydrolase</fullName>
    </submittedName>
</protein>
<organism evidence="5 6">
    <name type="scientific">Candidatus Enterococcus murrayae</name>
    <dbReference type="NCBI Taxonomy" id="2815321"/>
    <lineage>
        <taxon>Bacteria</taxon>
        <taxon>Bacillati</taxon>
        <taxon>Bacillota</taxon>
        <taxon>Bacilli</taxon>
        <taxon>Lactobacillales</taxon>
        <taxon>Enterococcaceae</taxon>
        <taxon>Enterococcus</taxon>
    </lineage>
</organism>
<comment type="cofactor">
    <cofactor evidence="1">
        <name>Mg(2+)</name>
        <dbReference type="ChEBI" id="CHEBI:18420"/>
    </cofactor>
</comment>
<evidence type="ECO:0000313" key="6">
    <source>
        <dbReference type="Proteomes" id="UP000664495"/>
    </source>
</evidence>
<evidence type="ECO:0000313" key="5">
    <source>
        <dbReference type="EMBL" id="MBO0451407.1"/>
    </source>
</evidence>
<dbReference type="Gene3D" id="1.20.120.710">
    <property type="entry name" value="Haloacid dehalogenase hydrolase-like domain"/>
    <property type="match status" value="1"/>
</dbReference>
<keyword evidence="4" id="KW-0460">Magnesium</keyword>
<name>A0ABS3HD76_9ENTE</name>
<dbReference type="Pfam" id="PF13419">
    <property type="entry name" value="HAD_2"/>
    <property type="match status" value="1"/>
</dbReference>
<dbReference type="InterPro" id="IPR051400">
    <property type="entry name" value="HAD-like_hydrolase"/>
</dbReference>
<dbReference type="Gene3D" id="3.40.50.1000">
    <property type="entry name" value="HAD superfamily/HAD-like"/>
    <property type="match status" value="1"/>
</dbReference>
<keyword evidence="2" id="KW-0479">Metal-binding</keyword>
<dbReference type="PANTHER" id="PTHR46470">
    <property type="entry name" value="N-ACYLNEURAMINATE-9-PHOSPHATASE"/>
    <property type="match status" value="1"/>
</dbReference>
<dbReference type="PANTHER" id="PTHR46470:SF2">
    <property type="entry name" value="GLYCERALDEHYDE 3-PHOSPHATE PHOSPHATASE"/>
    <property type="match status" value="1"/>
</dbReference>
<evidence type="ECO:0000256" key="4">
    <source>
        <dbReference type="ARBA" id="ARBA00022842"/>
    </source>
</evidence>
<dbReference type="SFLD" id="SFLDS00003">
    <property type="entry name" value="Haloacid_Dehalogenase"/>
    <property type="match status" value="1"/>
</dbReference>
<accession>A0ABS3HD76</accession>
<gene>
    <name evidence="5" type="ORF">JZO85_03950</name>
</gene>
<dbReference type="PRINTS" id="PR00413">
    <property type="entry name" value="HADHALOGNASE"/>
</dbReference>
<evidence type="ECO:0000256" key="1">
    <source>
        <dbReference type="ARBA" id="ARBA00001946"/>
    </source>
</evidence>
<dbReference type="InterPro" id="IPR006439">
    <property type="entry name" value="HAD-SF_hydro_IA"/>
</dbReference>
<keyword evidence="3 5" id="KW-0378">Hydrolase</keyword>
<sequence length="242" mass="28452">MIKAVVFDLDDTLYQQEVPFTKAIKKVFPQFIKEDLTDLFKLFRTISDHLYEQTKQKDAETVRALNYQRLSKAMEEIFRIQLTESLVDSFEAEYTQQLQQICLTDSLKSVLQDMAENYELGIITNGYTKRQNLKLNALEINKIIPFENILISENVGIEKPDRRLFDQMAQILKNEPKELLYIGDSYKNDVLGAKQAGWQTWWFNHQQRKIPKGGAEIYDKEIQHFDELAKELTLLFNLKKEC</sequence>
<dbReference type="InterPro" id="IPR041492">
    <property type="entry name" value="HAD_2"/>
</dbReference>
<dbReference type="EMBL" id="JAFLVR010000008">
    <property type="protein sequence ID" value="MBO0451407.1"/>
    <property type="molecule type" value="Genomic_DNA"/>
</dbReference>
<evidence type="ECO:0000256" key="3">
    <source>
        <dbReference type="ARBA" id="ARBA00022801"/>
    </source>
</evidence>
<dbReference type="NCBIfam" id="TIGR01549">
    <property type="entry name" value="HAD-SF-IA-v1"/>
    <property type="match status" value="1"/>
</dbReference>
<proteinExistence type="predicted"/>
<dbReference type="GO" id="GO:0016787">
    <property type="term" value="F:hydrolase activity"/>
    <property type="evidence" value="ECO:0007669"/>
    <property type="project" value="UniProtKB-KW"/>
</dbReference>
<dbReference type="InterPro" id="IPR036412">
    <property type="entry name" value="HAD-like_sf"/>
</dbReference>
<reference evidence="5 6" key="1">
    <citation type="submission" date="2021-03" db="EMBL/GenBank/DDBJ databases">
        <title>Enterococcal diversity collection.</title>
        <authorList>
            <person name="Gilmore M.S."/>
            <person name="Schwartzman J."/>
            <person name="Van Tyne D."/>
            <person name="Martin M."/>
            <person name="Earl A.M."/>
            <person name="Manson A.L."/>
            <person name="Straub T."/>
            <person name="Salamzade R."/>
            <person name="Saavedra J."/>
            <person name="Lebreton F."/>
            <person name="Prichula J."/>
            <person name="Schaufler K."/>
            <person name="Gaca A."/>
            <person name="Sgardioli B."/>
            <person name="Wagenaar J."/>
            <person name="Strong T."/>
        </authorList>
    </citation>
    <scope>NUCLEOTIDE SEQUENCE [LARGE SCALE GENOMIC DNA]</scope>
    <source>
        <strain evidence="5 6">MJM16</strain>
    </source>
</reference>
<dbReference type="SFLD" id="SFLDG01129">
    <property type="entry name" value="C1.5:_HAD__Beta-PGM__Phosphata"/>
    <property type="match status" value="1"/>
</dbReference>
<dbReference type="SUPFAM" id="SSF56784">
    <property type="entry name" value="HAD-like"/>
    <property type="match status" value="1"/>
</dbReference>
<keyword evidence="6" id="KW-1185">Reference proteome</keyword>
<comment type="caution">
    <text evidence="5">The sequence shown here is derived from an EMBL/GenBank/DDBJ whole genome shotgun (WGS) entry which is preliminary data.</text>
</comment>
<dbReference type="InterPro" id="IPR023214">
    <property type="entry name" value="HAD_sf"/>
</dbReference>
<dbReference type="RefSeq" id="WP_207107216.1">
    <property type="nucleotide sequence ID" value="NZ_JAFLVR010000008.1"/>
</dbReference>
<evidence type="ECO:0000256" key="2">
    <source>
        <dbReference type="ARBA" id="ARBA00022723"/>
    </source>
</evidence>
<dbReference type="Proteomes" id="UP000664495">
    <property type="component" value="Unassembled WGS sequence"/>
</dbReference>